<dbReference type="OrthoDB" id="770063at2"/>
<dbReference type="RefSeq" id="WP_115401753.1">
    <property type="nucleotide sequence ID" value="NZ_QPKV01000002.1"/>
</dbReference>
<accession>A0A369Q0S5</accession>
<dbReference type="AlphaFoldDB" id="A0A369Q0S5"/>
<dbReference type="Proteomes" id="UP000253961">
    <property type="component" value="Unassembled WGS sequence"/>
</dbReference>
<keyword evidence="2" id="KW-1185">Reference proteome</keyword>
<protein>
    <submittedName>
        <fullName evidence="1">Uncharacterized protein</fullName>
    </submittedName>
</protein>
<proteinExistence type="predicted"/>
<reference evidence="1 2" key="1">
    <citation type="submission" date="2018-07" db="EMBL/GenBank/DDBJ databases">
        <title>Pedobacter sp. nov., isolated from soil.</title>
        <authorList>
            <person name="Zhou L.Y."/>
            <person name="Du Z.J."/>
        </authorList>
    </citation>
    <scope>NUCLEOTIDE SEQUENCE [LARGE SCALE GENOMIC DNA]</scope>
    <source>
        <strain evidence="1 2">JDX94</strain>
    </source>
</reference>
<organism evidence="1 2">
    <name type="scientific">Pedobacter chinensis</name>
    <dbReference type="NCBI Taxonomy" id="2282421"/>
    <lineage>
        <taxon>Bacteria</taxon>
        <taxon>Pseudomonadati</taxon>
        <taxon>Bacteroidota</taxon>
        <taxon>Sphingobacteriia</taxon>
        <taxon>Sphingobacteriales</taxon>
        <taxon>Sphingobacteriaceae</taxon>
        <taxon>Pedobacter</taxon>
    </lineage>
</organism>
<comment type="caution">
    <text evidence="1">The sequence shown here is derived from an EMBL/GenBank/DDBJ whole genome shotgun (WGS) entry which is preliminary data.</text>
</comment>
<sequence length="103" mass="11829">MATNAKEIKTNNILNPLNIHELKPMIFYSGKDDELSIVLQEFNHGDLIIKSLSTDVLQVKELILEDEDVEVSWKQSRKGLRVTLPDGFVNSDERKKCTLKIKF</sequence>
<evidence type="ECO:0000313" key="1">
    <source>
        <dbReference type="EMBL" id="RDC58344.1"/>
    </source>
</evidence>
<gene>
    <name evidence="1" type="ORF">DU508_05270</name>
</gene>
<name>A0A369Q0S5_9SPHI</name>
<evidence type="ECO:0000313" key="2">
    <source>
        <dbReference type="Proteomes" id="UP000253961"/>
    </source>
</evidence>
<dbReference type="EMBL" id="QPKV01000002">
    <property type="protein sequence ID" value="RDC58344.1"/>
    <property type="molecule type" value="Genomic_DNA"/>
</dbReference>